<gene>
    <name evidence="3" type="ORF">CYCCA115_LOCUS21997</name>
</gene>
<evidence type="ECO:0000313" key="4">
    <source>
        <dbReference type="Proteomes" id="UP001295423"/>
    </source>
</evidence>
<keyword evidence="4" id="KW-1185">Reference proteome</keyword>
<keyword evidence="1" id="KW-0175">Coiled coil</keyword>
<dbReference type="Proteomes" id="UP001295423">
    <property type="component" value="Unassembled WGS sequence"/>
</dbReference>
<feature type="coiled-coil region" evidence="1">
    <location>
        <begin position="270"/>
        <end position="311"/>
    </location>
</feature>
<dbReference type="EMBL" id="CAKOGP040002280">
    <property type="protein sequence ID" value="CAJ1966413.1"/>
    <property type="molecule type" value="Genomic_DNA"/>
</dbReference>
<accession>A0AAD2G9B7</accession>
<dbReference type="InterPro" id="IPR026906">
    <property type="entry name" value="LRR_5"/>
</dbReference>
<feature type="region of interest" description="Disordered" evidence="2">
    <location>
        <begin position="381"/>
        <end position="401"/>
    </location>
</feature>
<dbReference type="Pfam" id="PF13306">
    <property type="entry name" value="LRR_5"/>
    <property type="match status" value="1"/>
</dbReference>
<reference evidence="3" key="1">
    <citation type="submission" date="2023-08" db="EMBL/GenBank/DDBJ databases">
        <authorList>
            <person name="Audoor S."/>
            <person name="Bilcke G."/>
        </authorList>
    </citation>
    <scope>NUCLEOTIDE SEQUENCE</scope>
</reference>
<dbReference type="Gene3D" id="3.80.10.10">
    <property type="entry name" value="Ribonuclease Inhibitor"/>
    <property type="match status" value="1"/>
</dbReference>
<dbReference type="PANTHER" id="PTHR45661:SF3">
    <property type="entry name" value="IG-LIKE DOMAIN-CONTAINING PROTEIN"/>
    <property type="match status" value="1"/>
</dbReference>
<evidence type="ECO:0000256" key="1">
    <source>
        <dbReference type="SAM" id="Coils"/>
    </source>
</evidence>
<proteinExistence type="predicted"/>
<name>A0AAD2G9B7_9STRA</name>
<dbReference type="SUPFAM" id="SSF52058">
    <property type="entry name" value="L domain-like"/>
    <property type="match status" value="1"/>
</dbReference>
<sequence>MTSQRNEVYKFDYDTHEVPNNVTQDQVDLDIVPMKVGRKADANYLMAPLLKLERFERQVLQHCFSLQELQLSPHTMKLGIRCFDGCQKLVVADLSECDVWVLMTGCFRNCTSLELVHLPRTLEIIALDSFRGCESLKEVSLDRTQLRIIGKRALSRCSSLQTVKIPPCTKQVGQLAFSGCTALTLVEVPSSLNIDQYDVFKNCPRLQRILPYRAQEEEIVFYESDDEVISGSHGSLVRRRCERNGPPHLSFRARSDSCQSLESAVEEEASSTLQAQASRFNRALDEAKQENVALSQRLNNVCDKLEKYESQWSTMVEQLNNFASLDAMKSHRSEQERQLQWQLETYKGMVESQNQRIWEMKREHLAAKEAAGTIIVDQRDNQDCASTDRARGNEISSQAEPDRMGSFNVQWSRQPLESASLFRTDDQDESEGQARVAERTTPVPIITDGDTISVATADLALALGGLAEPEPYRVHQGTVSVENIDLLVTQTQESEESDEWQVM</sequence>
<organism evidence="3 4">
    <name type="scientific">Cylindrotheca closterium</name>
    <dbReference type="NCBI Taxonomy" id="2856"/>
    <lineage>
        <taxon>Eukaryota</taxon>
        <taxon>Sar</taxon>
        <taxon>Stramenopiles</taxon>
        <taxon>Ochrophyta</taxon>
        <taxon>Bacillariophyta</taxon>
        <taxon>Bacillariophyceae</taxon>
        <taxon>Bacillariophycidae</taxon>
        <taxon>Bacillariales</taxon>
        <taxon>Bacillariaceae</taxon>
        <taxon>Cylindrotheca</taxon>
    </lineage>
</organism>
<dbReference type="InterPro" id="IPR053139">
    <property type="entry name" value="Surface_bspA-like"/>
</dbReference>
<protein>
    <submittedName>
        <fullName evidence="3">Uncharacterized protein</fullName>
    </submittedName>
</protein>
<dbReference type="PANTHER" id="PTHR45661">
    <property type="entry name" value="SURFACE ANTIGEN"/>
    <property type="match status" value="1"/>
</dbReference>
<evidence type="ECO:0000256" key="2">
    <source>
        <dbReference type="SAM" id="MobiDB-lite"/>
    </source>
</evidence>
<evidence type="ECO:0000313" key="3">
    <source>
        <dbReference type="EMBL" id="CAJ1966413.1"/>
    </source>
</evidence>
<dbReference type="InterPro" id="IPR032675">
    <property type="entry name" value="LRR_dom_sf"/>
</dbReference>
<comment type="caution">
    <text evidence="3">The sequence shown here is derived from an EMBL/GenBank/DDBJ whole genome shotgun (WGS) entry which is preliminary data.</text>
</comment>
<dbReference type="AlphaFoldDB" id="A0AAD2G9B7"/>
<feature type="compositionally biased region" description="Basic and acidic residues" evidence="2">
    <location>
        <begin position="381"/>
        <end position="392"/>
    </location>
</feature>